<dbReference type="InterPro" id="IPR032514">
    <property type="entry name" value="GtaA_central"/>
</dbReference>
<keyword evidence="7" id="KW-1185">Reference proteome</keyword>
<dbReference type="Pfam" id="PF17168">
    <property type="entry name" value="DUF5127"/>
    <property type="match status" value="1"/>
</dbReference>
<evidence type="ECO:0000259" key="4">
    <source>
        <dbReference type="Pfam" id="PF16335"/>
    </source>
</evidence>
<feature type="signal peptide" evidence="3">
    <location>
        <begin position="1"/>
        <end position="20"/>
    </location>
</feature>
<dbReference type="InterPro" id="IPR012341">
    <property type="entry name" value="6hp_glycosidase-like_sf"/>
</dbReference>
<evidence type="ECO:0000256" key="3">
    <source>
        <dbReference type="SAM" id="SignalP"/>
    </source>
</evidence>
<keyword evidence="3" id="KW-0732">Signal</keyword>
<feature type="region of interest" description="Disordered" evidence="1">
    <location>
        <begin position="724"/>
        <end position="744"/>
    </location>
</feature>
<dbReference type="EMBL" id="JAWWNJ010000131">
    <property type="protein sequence ID" value="KAK6987445.1"/>
    <property type="molecule type" value="Genomic_DNA"/>
</dbReference>
<name>A0AAV9ZLX6_9AGAR</name>
<feature type="chain" id="PRO_5043900501" description="DUF1793-domain-containing protein" evidence="3">
    <location>
        <begin position="21"/>
        <end position="782"/>
    </location>
</feature>
<dbReference type="PANTHER" id="PTHR31987">
    <property type="entry name" value="GLUTAMINASE A-RELATED"/>
    <property type="match status" value="1"/>
</dbReference>
<gene>
    <name evidence="6" type="ORF">R3P38DRAFT_2574899</name>
</gene>
<protein>
    <recommendedName>
        <fullName evidence="8">DUF1793-domain-containing protein</fullName>
    </recommendedName>
</protein>
<sequence length="782" mass="83981">MVFGILLSCIFLVTVHLRLGSSCQCLWLGLALPVVAEEKQTFFPSSVPLAVRSPTFNCWLDVHNGTNPMGLWPQFWTDNHILGWTGYIKVDGQTYHWLGDPAPGNTSMWLSTQVTPTRTIFTVQAGPMQLNVTFLSPIEPSDWAKQSFPFSYVYVDGKSTDGMAHFIQLYSDISGEWVTASFDTGIQWNSTRKNNTVYHQIQSTSPHSEFTDIAEDSVVYYAISSAQPNLVSVIGTDQALRLQFASQGPGFTLTSDLEGQIGNVQGEDGKLPVLAHALDLGSTDTIATVAWAVGLIRDPVITFGNVSRRAYYWSQYASIGDSIDAFMTDFPAAQRRALALDQQILQDALTVSPQYADLVSLGTRQAMAGIEITLSTTDNGNRFNFSDVKAFMKDVGNSQRVNPVETIYAALPALMYLNSSITGLLLEPLLEYQSSSAYGNGYAASDLGLLYPSAPGGPNASAIYGVENSGNMLILVLAHAQSSGDGSLISRYYDLLTKWAEYLGKNALSPAQQSADARDTVLSQTHGNVTNLALKGIIAIQAMSKISQISGRSDDAQKYMTMASDSIQSWHNLSFVSPSQLRWTYNNSTWGLMYNLLADKLLKLDFVPTSIYTAQSSTISTNVNESQFPLGPPLSSDSNLNARSDWTLFSAAAADNITRDLLISGVHEYASSNVSSSMFPTLYNVQDGSGPGPGMSPNGYASPAQGAVFSVLALSVANRTVIVPPSESTRDAPPELSDSSTGGGGTTGAIVGGIVGAIIAVLVIILKMTGGSLISCTLCSIF</sequence>
<reference evidence="6 7" key="1">
    <citation type="journal article" date="2024" name="J Genomics">
        <title>Draft genome sequencing and assembly of Favolaschia claudopus CIRM-BRFM 2984 isolated from oak limbs.</title>
        <authorList>
            <person name="Navarro D."/>
            <person name="Drula E."/>
            <person name="Chaduli D."/>
            <person name="Cazenave R."/>
            <person name="Ahrendt S."/>
            <person name="Wang J."/>
            <person name="Lipzen A."/>
            <person name="Daum C."/>
            <person name="Barry K."/>
            <person name="Grigoriev I.V."/>
            <person name="Favel A."/>
            <person name="Rosso M.N."/>
            <person name="Martin F."/>
        </authorList>
    </citation>
    <scope>NUCLEOTIDE SEQUENCE [LARGE SCALE GENOMIC DNA]</scope>
    <source>
        <strain evidence="6 7">CIRM-BRFM 2984</strain>
    </source>
</reference>
<keyword evidence="2" id="KW-0812">Transmembrane</keyword>
<evidence type="ECO:0000313" key="6">
    <source>
        <dbReference type="EMBL" id="KAK6987445.1"/>
    </source>
</evidence>
<evidence type="ECO:0000259" key="5">
    <source>
        <dbReference type="Pfam" id="PF17168"/>
    </source>
</evidence>
<dbReference type="PANTHER" id="PTHR31987:SF1">
    <property type="entry name" value="GLUTAMINASE A"/>
    <property type="match status" value="1"/>
</dbReference>
<evidence type="ECO:0000313" key="7">
    <source>
        <dbReference type="Proteomes" id="UP001362999"/>
    </source>
</evidence>
<comment type="caution">
    <text evidence="6">The sequence shown here is derived from an EMBL/GenBank/DDBJ whole genome shotgun (WGS) entry which is preliminary data.</text>
</comment>
<organism evidence="6 7">
    <name type="scientific">Favolaschia claudopus</name>
    <dbReference type="NCBI Taxonomy" id="2862362"/>
    <lineage>
        <taxon>Eukaryota</taxon>
        <taxon>Fungi</taxon>
        <taxon>Dikarya</taxon>
        <taxon>Basidiomycota</taxon>
        <taxon>Agaricomycotina</taxon>
        <taxon>Agaricomycetes</taxon>
        <taxon>Agaricomycetidae</taxon>
        <taxon>Agaricales</taxon>
        <taxon>Marasmiineae</taxon>
        <taxon>Mycenaceae</taxon>
        <taxon>Favolaschia</taxon>
    </lineage>
</organism>
<dbReference type="AlphaFoldDB" id="A0AAV9ZLX6"/>
<feature type="transmembrane region" description="Helical" evidence="2">
    <location>
        <begin position="747"/>
        <end position="766"/>
    </location>
</feature>
<accession>A0AAV9ZLX6</accession>
<evidence type="ECO:0000256" key="2">
    <source>
        <dbReference type="SAM" id="Phobius"/>
    </source>
</evidence>
<dbReference type="GO" id="GO:0005975">
    <property type="term" value="P:carbohydrate metabolic process"/>
    <property type="evidence" value="ECO:0007669"/>
    <property type="project" value="InterPro"/>
</dbReference>
<evidence type="ECO:0008006" key="8">
    <source>
        <dbReference type="Google" id="ProtNLM"/>
    </source>
</evidence>
<dbReference type="Proteomes" id="UP001362999">
    <property type="component" value="Unassembled WGS sequence"/>
</dbReference>
<keyword evidence="2" id="KW-1133">Transmembrane helix</keyword>
<feature type="domain" description="Glutaminase A central" evidence="4">
    <location>
        <begin position="352"/>
        <end position="711"/>
    </location>
</feature>
<dbReference type="Gene3D" id="1.50.10.10">
    <property type="match status" value="1"/>
</dbReference>
<proteinExistence type="predicted"/>
<dbReference type="InterPro" id="IPR033433">
    <property type="entry name" value="GtaA_N"/>
</dbReference>
<dbReference type="Pfam" id="PF16335">
    <property type="entry name" value="GtaA_6_Hairpin"/>
    <property type="match status" value="1"/>
</dbReference>
<dbReference type="InterPro" id="IPR052743">
    <property type="entry name" value="Glutaminase_GtaA"/>
</dbReference>
<feature type="domain" description="Glutaminase A N-terminal" evidence="5">
    <location>
        <begin position="117"/>
        <end position="347"/>
    </location>
</feature>
<keyword evidence="2" id="KW-0472">Membrane</keyword>
<evidence type="ECO:0000256" key="1">
    <source>
        <dbReference type="SAM" id="MobiDB-lite"/>
    </source>
</evidence>